<dbReference type="Proteomes" id="UP001610432">
    <property type="component" value="Unassembled WGS sequence"/>
</dbReference>
<evidence type="ECO:0000256" key="2">
    <source>
        <dbReference type="SAM" id="MobiDB-lite"/>
    </source>
</evidence>
<gene>
    <name evidence="4" type="ORF">BJX67DRAFT_375906</name>
</gene>
<keyword evidence="1" id="KW-0479">Metal-binding</keyword>
<protein>
    <recommendedName>
        <fullName evidence="3">SWIM-type domain-containing protein</fullName>
    </recommendedName>
</protein>
<dbReference type="EMBL" id="JBFXLQ010000090">
    <property type="protein sequence ID" value="KAL2860681.1"/>
    <property type="molecule type" value="Genomic_DNA"/>
</dbReference>
<reference evidence="4 5" key="1">
    <citation type="submission" date="2024-07" db="EMBL/GenBank/DDBJ databases">
        <title>Section-level genome sequencing and comparative genomics of Aspergillus sections Usti and Cavernicolus.</title>
        <authorList>
            <consortium name="Lawrence Berkeley National Laboratory"/>
            <person name="Nybo J.L."/>
            <person name="Vesth T.C."/>
            <person name="Theobald S."/>
            <person name="Frisvad J.C."/>
            <person name="Larsen T.O."/>
            <person name="Kjaerboelling I."/>
            <person name="Rothschild-Mancinelli K."/>
            <person name="Lyhne E.K."/>
            <person name="Kogle M.E."/>
            <person name="Barry K."/>
            <person name="Clum A."/>
            <person name="Na H."/>
            <person name="Ledsgaard L."/>
            <person name="Lin J."/>
            <person name="Lipzen A."/>
            <person name="Kuo A."/>
            <person name="Riley R."/>
            <person name="Mondo S."/>
            <person name="Labutti K."/>
            <person name="Haridas S."/>
            <person name="Pangalinan J."/>
            <person name="Salamov A.A."/>
            <person name="Simmons B.A."/>
            <person name="Magnuson J.K."/>
            <person name="Chen J."/>
            <person name="Drula E."/>
            <person name="Henrissat B."/>
            <person name="Wiebenga A."/>
            <person name="Lubbers R.J."/>
            <person name="Gomes A.C."/>
            <person name="Macurrencykelacurrency M.R."/>
            <person name="Stajich J."/>
            <person name="Grigoriev I.V."/>
            <person name="Mortensen U.H."/>
            <person name="De Vries R.P."/>
            <person name="Baker S.E."/>
            <person name="Andersen M.R."/>
        </authorList>
    </citation>
    <scope>NUCLEOTIDE SEQUENCE [LARGE SCALE GENOMIC DNA]</scope>
    <source>
        <strain evidence="4 5">CBS 449.75</strain>
    </source>
</reference>
<evidence type="ECO:0000313" key="5">
    <source>
        <dbReference type="Proteomes" id="UP001610432"/>
    </source>
</evidence>
<dbReference type="PROSITE" id="PS50966">
    <property type="entry name" value="ZF_SWIM"/>
    <property type="match status" value="1"/>
</dbReference>
<proteinExistence type="predicted"/>
<comment type="caution">
    <text evidence="4">The sequence shown here is derived from an EMBL/GenBank/DDBJ whole genome shotgun (WGS) entry which is preliminary data.</text>
</comment>
<name>A0ABR4L8F3_9EURO</name>
<dbReference type="GeneID" id="98146840"/>
<feature type="domain" description="SWIM-type" evidence="3">
    <location>
        <begin position="112"/>
        <end position="155"/>
    </location>
</feature>
<organism evidence="4 5">
    <name type="scientific">Aspergillus lucknowensis</name>
    <dbReference type="NCBI Taxonomy" id="176173"/>
    <lineage>
        <taxon>Eukaryota</taxon>
        <taxon>Fungi</taxon>
        <taxon>Dikarya</taxon>
        <taxon>Ascomycota</taxon>
        <taxon>Pezizomycotina</taxon>
        <taxon>Eurotiomycetes</taxon>
        <taxon>Eurotiomycetidae</taxon>
        <taxon>Eurotiales</taxon>
        <taxon>Aspergillaceae</taxon>
        <taxon>Aspergillus</taxon>
        <taxon>Aspergillus subgen. Nidulantes</taxon>
    </lineage>
</organism>
<evidence type="ECO:0000259" key="3">
    <source>
        <dbReference type="PROSITE" id="PS50966"/>
    </source>
</evidence>
<keyword evidence="1" id="KW-0862">Zinc</keyword>
<feature type="region of interest" description="Disordered" evidence="2">
    <location>
        <begin position="476"/>
        <end position="510"/>
    </location>
</feature>
<keyword evidence="5" id="KW-1185">Reference proteome</keyword>
<evidence type="ECO:0000256" key="1">
    <source>
        <dbReference type="PROSITE-ProRule" id="PRU00325"/>
    </source>
</evidence>
<dbReference type="RefSeq" id="XP_070880575.1">
    <property type="nucleotide sequence ID" value="XM_071031768.1"/>
</dbReference>
<accession>A0ABR4L8F3</accession>
<keyword evidence="1" id="KW-0863">Zinc-finger</keyword>
<feature type="region of interest" description="Disordered" evidence="2">
    <location>
        <begin position="1"/>
        <end position="53"/>
    </location>
</feature>
<evidence type="ECO:0000313" key="4">
    <source>
        <dbReference type="EMBL" id="KAL2860681.1"/>
    </source>
</evidence>
<feature type="compositionally biased region" description="Polar residues" evidence="2">
    <location>
        <begin position="1"/>
        <end position="10"/>
    </location>
</feature>
<sequence length="510" mass="55788">MSAPTRQLRSLSIHGDPPDNSGSEANAEGNPSARERKAHTTTALQRMRRDSRPQMMDMSAVVGSSGLTYDLSQSGLDVETRARAVLGLTTGFDVLWCSSSRWGYEFILGERVRVCVGSDSRSGSNGSAYTCSCAAFRGRPDVACQHIFWLLDQLHGQVVSISSRSSPPPSPPPHRILLSHGGHARSFARIEHLLGHGSLTLETLADLLNWPYVRSEAEGGMTRTQRVRDILSAFSADVLPGEFRMDLAEDDEDDGDEEWGTTRRRTPEQCVVQGDFEATLFRLAVHDDGVYASLCKAMPPGACAAIYFDKALERSRKLLADFDRFCLDYGQPGCEIRANNFTIDSVLEDVQASVDNIHENILSRSPHGTLGAAKALVAVLEDISNRNKDALDNNRHGQTSFANEDEDNRNIYHQLIGKTDETGKYFVLDALGSLSGRDLHQFKDRLRAVLQKNEVNRAPRDYILKLGALLGAVEAAETGTDTDGSRGLGRKRAVGGQEGAESEGGGKRLR</sequence>
<dbReference type="InterPro" id="IPR007527">
    <property type="entry name" value="Znf_SWIM"/>
</dbReference>